<keyword evidence="1" id="KW-1133">Transmembrane helix</keyword>
<dbReference type="EMBL" id="AB173424">
    <property type="protein sequence ID" value="BAE90486.1"/>
    <property type="molecule type" value="mRNA"/>
</dbReference>
<evidence type="ECO:0000313" key="2">
    <source>
        <dbReference type="EMBL" id="BAE90486.1"/>
    </source>
</evidence>
<name>I7GIT6_MACFA</name>
<feature type="transmembrane region" description="Helical" evidence="1">
    <location>
        <begin position="12"/>
        <end position="39"/>
    </location>
</feature>
<protein>
    <submittedName>
        <fullName evidence="2">Macaca fascicularis brain cDNA, clone: QflA-22477</fullName>
    </submittedName>
</protein>
<accession>I7GIT6</accession>
<keyword evidence="1" id="KW-0812">Transmembrane</keyword>
<proteinExistence type="evidence at transcript level"/>
<dbReference type="AlphaFoldDB" id="I7GIT6"/>
<sequence length="78" mass="8536">MVRLGLFSCLLAIYGLLWIVCILYLLSTGLCVGILFLFVQHLLPHLLVIQPLFICGESIPCGLGEYMTRPGLLSPTAS</sequence>
<evidence type="ECO:0000256" key="1">
    <source>
        <dbReference type="SAM" id="Phobius"/>
    </source>
</evidence>
<keyword evidence="1" id="KW-0472">Membrane</keyword>
<organism evidence="2">
    <name type="scientific">Macaca fascicularis</name>
    <name type="common">Crab-eating macaque</name>
    <name type="synonym">Cynomolgus monkey</name>
    <dbReference type="NCBI Taxonomy" id="9541"/>
    <lineage>
        <taxon>Eukaryota</taxon>
        <taxon>Metazoa</taxon>
        <taxon>Chordata</taxon>
        <taxon>Craniata</taxon>
        <taxon>Vertebrata</taxon>
        <taxon>Euteleostomi</taxon>
        <taxon>Mammalia</taxon>
        <taxon>Eutheria</taxon>
        <taxon>Euarchontoglires</taxon>
        <taxon>Primates</taxon>
        <taxon>Haplorrhini</taxon>
        <taxon>Catarrhini</taxon>
        <taxon>Cercopithecidae</taxon>
        <taxon>Cercopithecinae</taxon>
        <taxon>Macaca</taxon>
    </lineage>
</organism>
<reference evidence="2" key="1">
    <citation type="journal article" date="2007" name="PLoS Biol.">
        <title>Rate of evolution in brain-expressed genes in humans and other primates.</title>
        <authorList>
            <person name="Wang H.-Y."/>
            <person name="Chien H.-C."/>
            <person name="Osada N."/>
            <person name="Hashimoto K."/>
            <person name="Sugano S."/>
            <person name="Gojobori T."/>
            <person name="Chou C.-K."/>
            <person name="Tsai S.-F."/>
            <person name="Wu C.-I."/>
            <person name="Shen C.-K.J."/>
        </authorList>
    </citation>
    <scope>NUCLEOTIDE SEQUENCE</scope>
</reference>